<dbReference type="Proteomes" id="UP001055712">
    <property type="component" value="Unassembled WGS sequence"/>
</dbReference>
<dbReference type="EMBL" id="SIDB01000002">
    <property type="protein sequence ID" value="KAI3436753.1"/>
    <property type="molecule type" value="Genomic_DNA"/>
</dbReference>
<reference evidence="2" key="1">
    <citation type="journal article" date="2019" name="Plant J.">
        <title>Chlorella vulgaris genome assembly and annotation reveals the molecular basis for metabolic acclimation to high light conditions.</title>
        <authorList>
            <person name="Cecchin M."/>
            <person name="Marcolungo L."/>
            <person name="Rossato M."/>
            <person name="Girolomoni L."/>
            <person name="Cosentino E."/>
            <person name="Cuine S."/>
            <person name="Li-Beisson Y."/>
            <person name="Delledonne M."/>
            <person name="Ballottari M."/>
        </authorList>
    </citation>
    <scope>NUCLEOTIDE SEQUENCE</scope>
    <source>
        <strain evidence="2">211/11P</strain>
    </source>
</reference>
<dbReference type="OrthoDB" id="511530at2759"/>
<keyword evidence="3" id="KW-1185">Reference proteome</keyword>
<evidence type="ECO:0000313" key="2">
    <source>
        <dbReference type="EMBL" id="KAI3436753.1"/>
    </source>
</evidence>
<comment type="caution">
    <text evidence="2">The sequence shown here is derived from an EMBL/GenBank/DDBJ whole genome shotgun (WGS) entry which is preliminary data.</text>
</comment>
<evidence type="ECO:0000313" key="3">
    <source>
        <dbReference type="Proteomes" id="UP001055712"/>
    </source>
</evidence>
<reference evidence="2" key="2">
    <citation type="submission" date="2020-11" db="EMBL/GenBank/DDBJ databases">
        <authorList>
            <person name="Cecchin M."/>
            <person name="Marcolungo L."/>
            <person name="Rossato M."/>
            <person name="Girolomoni L."/>
            <person name="Cosentino E."/>
            <person name="Cuine S."/>
            <person name="Li-Beisson Y."/>
            <person name="Delledonne M."/>
            <person name="Ballottari M."/>
        </authorList>
    </citation>
    <scope>NUCLEOTIDE SEQUENCE</scope>
    <source>
        <strain evidence="2">211/11P</strain>
        <tissue evidence="2">Whole cell</tissue>
    </source>
</reference>
<dbReference type="InterPro" id="IPR027267">
    <property type="entry name" value="AH/BAR_dom_sf"/>
</dbReference>
<feature type="region of interest" description="Disordered" evidence="1">
    <location>
        <begin position="209"/>
        <end position="260"/>
    </location>
</feature>
<sequence>MLAQTRTFLQQLRKCEQAVRRMAAVNADSVTVIRTAMTVPLPLLHGEAAAGEIGGQGFQGQRMAAAVADASHKKEAEVLAPLTRWQDVLTRLSARFKGVGVLRLEVDSRRRTVLQLSQRVDAMRAQLSSGAGDAKQKAALEQRIQRLQRKEGKLQIAAQSYADQEQVLHRDLATLISDARWLKHYMAAALRLQGTALLMAADAFGSLPQPSPPASRVLASPSPPPAVADLSEEGSPLTPAPYTTAARLPGTGGSWEDTHG</sequence>
<protein>
    <submittedName>
        <fullName evidence="2">Uncharacterized protein</fullName>
    </submittedName>
</protein>
<proteinExistence type="predicted"/>
<gene>
    <name evidence="2" type="ORF">D9Q98_006165</name>
</gene>
<dbReference type="AlphaFoldDB" id="A0A9D4Z1A3"/>
<organism evidence="2 3">
    <name type="scientific">Chlorella vulgaris</name>
    <name type="common">Green alga</name>
    <dbReference type="NCBI Taxonomy" id="3077"/>
    <lineage>
        <taxon>Eukaryota</taxon>
        <taxon>Viridiplantae</taxon>
        <taxon>Chlorophyta</taxon>
        <taxon>core chlorophytes</taxon>
        <taxon>Trebouxiophyceae</taxon>
        <taxon>Chlorellales</taxon>
        <taxon>Chlorellaceae</taxon>
        <taxon>Chlorella clade</taxon>
        <taxon>Chlorella</taxon>
    </lineage>
</organism>
<evidence type="ECO:0000256" key="1">
    <source>
        <dbReference type="SAM" id="MobiDB-lite"/>
    </source>
</evidence>
<accession>A0A9D4Z1A3</accession>
<dbReference type="Gene3D" id="1.20.1270.60">
    <property type="entry name" value="Arfaptin homology (AH) domain/BAR domain"/>
    <property type="match status" value="1"/>
</dbReference>
<name>A0A9D4Z1A3_CHLVU</name>